<protein>
    <recommendedName>
        <fullName evidence="4">DUF4367 domain-containing protein</fullName>
    </recommendedName>
</protein>
<proteinExistence type="predicted"/>
<dbReference type="AlphaFoldDB" id="A0A4U1MLC6"/>
<dbReference type="OrthoDB" id="9933373at2"/>
<evidence type="ECO:0008006" key="4">
    <source>
        <dbReference type="Google" id="ProtNLM"/>
    </source>
</evidence>
<dbReference type="EMBL" id="SWFM01000001">
    <property type="protein sequence ID" value="TKD71504.1"/>
    <property type="molecule type" value="Genomic_DNA"/>
</dbReference>
<organism evidence="2 3">
    <name type="scientific">Guptibacillus hwajinpoensis</name>
    <dbReference type="NCBI Taxonomy" id="208199"/>
    <lineage>
        <taxon>Bacteria</taxon>
        <taxon>Bacillati</taxon>
        <taxon>Bacillota</taxon>
        <taxon>Bacilli</taxon>
        <taxon>Bacillales</taxon>
        <taxon>Guptibacillaceae</taxon>
        <taxon>Guptibacillus</taxon>
    </lineage>
</organism>
<evidence type="ECO:0000256" key="1">
    <source>
        <dbReference type="SAM" id="SignalP"/>
    </source>
</evidence>
<name>A0A4U1MLC6_9BACL</name>
<evidence type="ECO:0000313" key="2">
    <source>
        <dbReference type="EMBL" id="TKD71504.1"/>
    </source>
</evidence>
<feature type="signal peptide" evidence="1">
    <location>
        <begin position="1"/>
        <end position="20"/>
    </location>
</feature>
<dbReference type="PROSITE" id="PS51257">
    <property type="entry name" value="PROKAR_LIPOPROTEIN"/>
    <property type="match status" value="1"/>
</dbReference>
<sequence length="176" mass="19761">MKFKLTYLMLGLLVVLAACNSGGGSSTENQLETLKDNYPEVKTELEKLPEEFRNEITVPSKKSVPLDVSEVEAVAETKLKPYGMNFYYVEDEKRLNVSIKDQKGIDVSLGKDSNQELDNDINGYYSEGGGISKLMWLSENKNALYSIQGVVPPEQDSPFKKEEMVEIANSIIQQRK</sequence>
<dbReference type="RefSeq" id="WP_136945379.1">
    <property type="nucleotide sequence ID" value="NZ_SWFM01000001.1"/>
</dbReference>
<feature type="chain" id="PRO_5039501382" description="DUF4367 domain-containing protein" evidence="1">
    <location>
        <begin position="21"/>
        <end position="176"/>
    </location>
</feature>
<keyword evidence="1" id="KW-0732">Signal</keyword>
<reference evidence="2 3" key="1">
    <citation type="submission" date="2019-04" db="EMBL/GenBank/DDBJ databases">
        <title>Genome sequence of Bacillus hwajinpoensis strain Y2.</title>
        <authorList>
            <person name="Fair J.L."/>
            <person name="Maclea K.S."/>
        </authorList>
    </citation>
    <scope>NUCLEOTIDE SEQUENCE [LARGE SCALE GENOMIC DNA]</scope>
    <source>
        <strain evidence="2 3">Y2</strain>
    </source>
</reference>
<accession>A0A4U1MLC6</accession>
<evidence type="ECO:0000313" key="3">
    <source>
        <dbReference type="Proteomes" id="UP000310541"/>
    </source>
</evidence>
<comment type="caution">
    <text evidence="2">The sequence shown here is derived from an EMBL/GenBank/DDBJ whole genome shotgun (WGS) entry which is preliminary data.</text>
</comment>
<gene>
    <name evidence="2" type="ORF">FBF83_01450</name>
</gene>
<dbReference type="Proteomes" id="UP000310541">
    <property type="component" value="Unassembled WGS sequence"/>
</dbReference>